<feature type="compositionally biased region" description="Pro residues" evidence="1">
    <location>
        <begin position="47"/>
        <end position="59"/>
    </location>
</feature>
<dbReference type="Pfam" id="PF24586">
    <property type="entry name" value="DUF7611"/>
    <property type="match status" value="1"/>
</dbReference>
<comment type="caution">
    <text evidence="6">The sequence shown here is derived from an EMBL/GenBank/DDBJ whole genome shotgun (WGS) entry which is preliminary data.</text>
</comment>
<feature type="region of interest" description="Disordered" evidence="1">
    <location>
        <begin position="1"/>
        <end position="71"/>
    </location>
</feature>
<dbReference type="AlphaFoldDB" id="A0A9P7ZBL8"/>
<gene>
    <name evidence="6" type="ORF">BJ878DRAFT_487663</name>
</gene>
<dbReference type="InterPro" id="IPR056033">
    <property type="entry name" value="DUF7614"/>
</dbReference>
<dbReference type="Pfam" id="PF24587">
    <property type="entry name" value="DUF7612"/>
    <property type="match status" value="1"/>
</dbReference>
<keyword evidence="7" id="KW-1185">Reference proteome</keyword>
<dbReference type="InterPro" id="IPR056031">
    <property type="entry name" value="DUF7612"/>
</dbReference>
<evidence type="ECO:0000259" key="2">
    <source>
        <dbReference type="Pfam" id="PF24586"/>
    </source>
</evidence>
<feature type="domain" description="DUF7613" evidence="4">
    <location>
        <begin position="766"/>
        <end position="913"/>
    </location>
</feature>
<name>A0A9P7ZBL8_9HELO</name>
<dbReference type="InterPro" id="IPR056032">
    <property type="entry name" value="DUF7613"/>
</dbReference>
<dbReference type="Pfam" id="PF24589">
    <property type="entry name" value="DUF7614"/>
    <property type="match status" value="1"/>
</dbReference>
<feature type="region of interest" description="Disordered" evidence="1">
    <location>
        <begin position="79"/>
        <end position="98"/>
    </location>
</feature>
<accession>A0A9P7ZBL8</accession>
<feature type="domain" description="DUF7614" evidence="5">
    <location>
        <begin position="919"/>
        <end position="1046"/>
    </location>
</feature>
<evidence type="ECO:0000256" key="1">
    <source>
        <dbReference type="SAM" id="MobiDB-lite"/>
    </source>
</evidence>
<feature type="domain" description="DUF7611" evidence="2">
    <location>
        <begin position="480"/>
        <end position="627"/>
    </location>
</feature>
<evidence type="ECO:0000259" key="3">
    <source>
        <dbReference type="Pfam" id="PF24587"/>
    </source>
</evidence>
<evidence type="ECO:0000313" key="6">
    <source>
        <dbReference type="EMBL" id="KAG9248510.1"/>
    </source>
</evidence>
<sequence>MEEAREKTKSRLKGFFGKDKERKSGDGTGADINAFLHGNSDTLNFPAPTPSSPTSPQSPPRLTKIDTNSARRWPTAAAIQNARGTKSRAATTGPTRTGRKEVVVRFAEAKPEIIGEGGEEAKDPTITLRRRANTHPQSGKVENNGAAQNVLPPMDFRLPPMRRSPTSFIQSNDPASASPIPQHGPLGLIVDTQESSSFAEKVKAEMREAEGRLLAASETSRALHEQIEHVQTSCANSDHVLDEALINAMKNTQMAAPANSPPQLLPRRSTGSADSNNGTNGHMPYPLTRSSAAAMYENQAPSRGASVKSTNTTFESPQQLTRSSTLALQAATVALGDEALELFFNRTSHLLSLFRLSSESNRPLSNYSLAQFMRVSLWWFLQGRLNLEATIRDKPTSPETEQRTFHIRQQAYTDLAKSLWIIEKVVPEYYNLATYQDSTDAKIGDIMDVQKGIMSGLRKLAISMERNNFLPPEDAPLPHGLDPAIWLQDDGNTALPAVQKPVSRSILDSMPIGDSRRYFQLARMFSNCVLSEETESQTYKSLMLVSLVRAVDSRVLTLVVTNQSGTYTVCVTEDGKLGATWNDVAWYAQSYSVEVKLPRGFKLLIGCTQQDFKTLCSSFDYARKIYDGLRQMKDERLIYESTLKSMQYIDTLASSGFLTEPLPQCRLKIFEKVAVEKVAAMTRIMHRGYRIAVVTHPSTKTLRSVNQHLRSYLPILFDFLRGDGGFPGFRLAIEDGKLSCKLLFTFNDAKERMMFHDCLTAAARGDEVVTTEVSLKLLDIESNSGQESRFLKLLPWQSAKVINCGPDNSQNVHTVRSDNLRMVIGFGIGSLTDRLNVDQGELKIRASVTTPNELKILRIPQRDMTCSTLESKGTKETYQHFVRLLDDTRKSETTRTYTFASITDLHHFQAALTGFGVIFDGMATSFNISRRRMVVPIYKKWDAMISRLQIVQKDTHIQLLAFFEHFSHGDCMSFTLKSTDVFESSGKAGKWSIRIVNAKFALPKGHGEEKRPAESAFVCLDSPEYPGEHDDITIIFEREAGKSSFCCS</sequence>
<feature type="compositionally biased region" description="Polar residues" evidence="1">
    <location>
        <begin position="269"/>
        <end position="280"/>
    </location>
</feature>
<proteinExistence type="predicted"/>
<feature type="domain" description="DUF7612" evidence="3">
    <location>
        <begin position="633"/>
        <end position="761"/>
    </location>
</feature>
<reference evidence="6" key="1">
    <citation type="journal article" date="2021" name="IMA Fungus">
        <title>Genomic characterization of three marine fungi, including Emericellopsis atlantica sp. nov. with signatures of a generalist lifestyle and marine biomass degradation.</title>
        <authorList>
            <person name="Hagestad O.C."/>
            <person name="Hou L."/>
            <person name="Andersen J.H."/>
            <person name="Hansen E.H."/>
            <person name="Altermark B."/>
            <person name="Li C."/>
            <person name="Kuhnert E."/>
            <person name="Cox R.J."/>
            <person name="Crous P.W."/>
            <person name="Spatafora J.W."/>
            <person name="Lail K."/>
            <person name="Amirebrahimi M."/>
            <person name="Lipzen A."/>
            <person name="Pangilinan J."/>
            <person name="Andreopoulos W."/>
            <person name="Hayes R.D."/>
            <person name="Ng V."/>
            <person name="Grigoriev I.V."/>
            <person name="Jackson S.A."/>
            <person name="Sutton T.D.S."/>
            <person name="Dobson A.D.W."/>
            <person name="Rama T."/>
        </authorList>
    </citation>
    <scope>NUCLEOTIDE SEQUENCE</scope>
    <source>
        <strain evidence="6">TRa3180A</strain>
    </source>
</reference>
<dbReference type="InterPro" id="IPR056030">
    <property type="entry name" value="DUF7611"/>
</dbReference>
<organism evidence="6 7">
    <name type="scientific">Calycina marina</name>
    <dbReference type="NCBI Taxonomy" id="1763456"/>
    <lineage>
        <taxon>Eukaryota</taxon>
        <taxon>Fungi</taxon>
        <taxon>Dikarya</taxon>
        <taxon>Ascomycota</taxon>
        <taxon>Pezizomycotina</taxon>
        <taxon>Leotiomycetes</taxon>
        <taxon>Helotiales</taxon>
        <taxon>Pezizellaceae</taxon>
        <taxon>Calycina</taxon>
    </lineage>
</organism>
<dbReference type="OrthoDB" id="4356615at2759"/>
<dbReference type="Proteomes" id="UP000887226">
    <property type="component" value="Unassembled WGS sequence"/>
</dbReference>
<evidence type="ECO:0000259" key="4">
    <source>
        <dbReference type="Pfam" id="PF24588"/>
    </source>
</evidence>
<dbReference type="EMBL" id="MU253747">
    <property type="protein sequence ID" value="KAG9248510.1"/>
    <property type="molecule type" value="Genomic_DNA"/>
</dbReference>
<dbReference type="Pfam" id="PF24588">
    <property type="entry name" value="DUF7613"/>
    <property type="match status" value="1"/>
</dbReference>
<evidence type="ECO:0000313" key="7">
    <source>
        <dbReference type="Proteomes" id="UP000887226"/>
    </source>
</evidence>
<protein>
    <submittedName>
        <fullName evidence="6">Uncharacterized protein</fullName>
    </submittedName>
</protein>
<evidence type="ECO:0000259" key="5">
    <source>
        <dbReference type="Pfam" id="PF24589"/>
    </source>
</evidence>
<feature type="compositionally biased region" description="Basic and acidic residues" evidence="1">
    <location>
        <begin position="16"/>
        <end position="25"/>
    </location>
</feature>
<feature type="region of interest" description="Disordered" evidence="1">
    <location>
        <begin position="254"/>
        <end position="286"/>
    </location>
</feature>